<feature type="compositionally biased region" description="Low complexity" evidence="1">
    <location>
        <begin position="8"/>
        <end position="24"/>
    </location>
</feature>
<feature type="region of interest" description="Disordered" evidence="1">
    <location>
        <begin position="1"/>
        <end position="24"/>
    </location>
</feature>
<evidence type="ECO:0000256" key="1">
    <source>
        <dbReference type="SAM" id="MobiDB-lite"/>
    </source>
</evidence>
<dbReference type="EMBL" id="WNYA01002877">
    <property type="protein sequence ID" value="KAG8543795.1"/>
    <property type="molecule type" value="Genomic_DNA"/>
</dbReference>
<accession>A0AAV6Z943</accession>
<protein>
    <submittedName>
        <fullName evidence="2">Uncharacterized protein</fullName>
    </submittedName>
</protein>
<name>A0AAV6Z943_ENGPU</name>
<organism evidence="2 3">
    <name type="scientific">Engystomops pustulosus</name>
    <name type="common">Tungara frog</name>
    <name type="synonym">Physalaemus pustulosus</name>
    <dbReference type="NCBI Taxonomy" id="76066"/>
    <lineage>
        <taxon>Eukaryota</taxon>
        <taxon>Metazoa</taxon>
        <taxon>Chordata</taxon>
        <taxon>Craniata</taxon>
        <taxon>Vertebrata</taxon>
        <taxon>Euteleostomi</taxon>
        <taxon>Amphibia</taxon>
        <taxon>Batrachia</taxon>
        <taxon>Anura</taxon>
        <taxon>Neobatrachia</taxon>
        <taxon>Hyloidea</taxon>
        <taxon>Leptodactylidae</taxon>
        <taxon>Leiuperinae</taxon>
        <taxon>Engystomops</taxon>
    </lineage>
</organism>
<proteinExistence type="predicted"/>
<reference evidence="2" key="1">
    <citation type="thesis" date="2020" institute="ProQuest LLC" country="789 East Eisenhower Parkway, Ann Arbor, MI, USA">
        <title>Comparative Genomics and Chromosome Evolution.</title>
        <authorList>
            <person name="Mudd A.B."/>
        </authorList>
    </citation>
    <scope>NUCLEOTIDE SEQUENCE</scope>
    <source>
        <strain evidence="2">237g6f4</strain>
        <tissue evidence="2">Blood</tissue>
    </source>
</reference>
<evidence type="ECO:0000313" key="3">
    <source>
        <dbReference type="Proteomes" id="UP000824782"/>
    </source>
</evidence>
<comment type="caution">
    <text evidence="2">The sequence shown here is derived from an EMBL/GenBank/DDBJ whole genome shotgun (WGS) entry which is preliminary data.</text>
</comment>
<dbReference type="AlphaFoldDB" id="A0AAV6Z943"/>
<keyword evidence="3" id="KW-1185">Reference proteome</keyword>
<evidence type="ECO:0000313" key="2">
    <source>
        <dbReference type="EMBL" id="KAG8543795.1"/>
    </source>
</evidence>
<dbReference type="Proteomes" id="UP000824782">
    <property type="component" value="Unassembled WGS sequence"/>
</dbReference>
<sequence>MDPACAVGPRGHSSPSPRRSAPCSCRTGPGIPFTLEQSMSHQLCTVPAACHTVPCSAAFLQVTRLPHSPHHQVLVHPSPTSAVPVGCSRLFCTRLPRPVLVHTVL</sequence>
<gene>
    <name evidence="2" type="ORF">GDO81_023676</name>
</gene>